<reference evidence="10" key="1">
    <citation type="journal article" date="2019" name="Int. J. Syst. Evol. Microbiol.">
        <title>The Global Catalogue of Microorganisms (GCM) 10K type strain sequencing project: providing services to taxonomists for standard genome sequencing and annotation.</title>
        <authorList>
            <consortium name="The Broad Institute Genomics Platform"/>
            <consortium name="The Broad Institute Genome Sequencing Center for Infectious Disease"/>
            <person name="Wu L."/>
            <person name="Ma J."/>
        </authorList>
    </citation>
    <scope>NUCLEOTIDE SEQUENCE [LARGE SCALE GENOMIC DNA]</scope>
    <source>
        <strain evidence="10">CGMCC 1.14966</strain>
    </source>
</reference>
<dbReference type="SUPFAM" id="SSF55785">
    <property type="entry name" value="PYP-like sensor domain (PAS domain)"/>
    <property type="match status" value="5"/>
</dbReference>
<dbReference type="PROSITE" id="PS50109">
    <property type="entry name" value="HIS_KIN"/>
    <property type="match status" value="1"/>
</dbReference>
<name>A0ABQ2A5I1_9BACT</name>
<dbReference type="InterPro" id="IPR036890">
    <property type="entry name" value="HATPase_C_sf"/>
</dbReference>
<dbReference type="SUPFAM" id="SSF47384">
    <property type="entry name" value="Homodimeric domain of signal transducing histidine kinase"/>
    <property type="match status" value="1"/>
</dbReference>
<dbReference type="EC" id="2.7.13.3" evidence="2"/>
<feature type="domain" description="PAS" evidence="7">
    <location>
        <begin position="1"/>
        <end position="52"/>
    </location>
</feature>
<dbReference type="PANTHER" id="PTHR43304">
    <property type="entry name" value="PHYTOCHROME-LIKE PROTEIN CPH1"/>
    <property type="match status" value="1"/>
</dbReference>
<evidence type="ECO:0000256" key="2">
    <source>
        <dbReference type="ARBA" id="ARBA00012438"/>
    </source>
</evidence>
<evidence type="ECO:0000259" key="6">
    <source>
        <dbReference type="PROSITE" id="PS50109"/>
    </source>
</evidence>
<dbReference type="Gene3D" id="3.30.450.20">
    <property type="entry name" value="PAS domain"/>
    <property type="match status" value="5"/>
</dbReference>
<evidence type="ECO:0000256" key="1">
    <source>
        <dbReference type="ARBA" id="ARBA00000085"/>
    </source>
</evidence>
<dbReference type="InterPro" id="IPR013767">
    <property type="entry name" value="PAS_fold"/>
</dbReference>
<feature type="domain" description="PAS" evidence="7">
    <location>
        <begin position="367"/>
        <end position="437"/>
    </location>
</feature>
<dbReference type="SMART" id="SM00091">
    <property type="entry name" value="PAS"/>
    <property type="match status" value="5"/>
</dbReference>
<dbReference type="InterPro" id="IPR001610">
    <property type="entry name" value="PAC"/>
</dbReference>
<dbReference type="EMBL" id="BMGY01000020">
    <property type="protein sequence ID" value="GGH86483.1"/>
    <property type="molecule type" value="Genomic_DNA"/>
</dbReference>
<evidence type="ECO:0000313" key="9">
    <source>
        <dbReference type="EMBL" id="GGH86483.1"/>
    </source>
</evidence>
<dbReference type="PRINTS" id="PR00344">
    <property type="entry name" value="BCTRLSENSOR"/>
</dbReference>
<dbReference type="InterPro" id="IPR003594">
    <property type="entry name" value="HATPase_dom"/>
</dbReference>
<keyword evidence="10" id="KW-1185">Reference proteome</keyword>
<dbReference type="Gene3D" id="1.10.287.130">
    <property type="match status" value="1"/>
</dbReference>
<dbReference type="InterPro" id="IPR003661">
    <property type="entry name" value="HisK_dim/P_dom"/>
</dbReference>
<comment type="caution">
    <text evidence="9">The sequence shown here is derived from an EMBL/GenBank/DDBJ whole genome shotgun (WGS) entry which is preliminary data.</text>
</comment>
<dbReference type="InterPro" id="IPR035965">
    <property type="entry name" value="PAS-like_dom_sf"/>
</dbReference>
<gene>
    <name evidence="9" type="ORF">GCM10011495_23160</name>
</gene>
<dbReference type="Proteomes" id="UP000637774">
    <property type="component" value="Unassembled WGS sequence"/>
</dbReference>
<protein>
    <recommendedName>
        <fullName evidence="2">histidine kinase</fullName>
        <ecNumber evidence="2">2.7.13.3</ecNumber>
    </recommendedName>
</protein>
<feature type="domain" description="PAC" evidence="8">
    <location>
        <begin position="552"/>
        <end position="606"/>
    </location>
</feature>
<sequence>MKTMVSFSPDLICALSPEGRFRHVSDACQRALGYNTTEMIGKHFSDIIHPDDSTTALEKFLDACGRAEPVGFESRCLCKDGQEVHIAWSALRAAADELLICVGRDVTQQRHATQQAREQEIQHRTIIEHGFDMVGLVNEQGVFTYAGGATQHTIGYRPEEMVGHSAFDFVHPDDLAMVESYFALLATQAVISIPDFRFRTASGEWRWLETTLNAYLQDATKIFVVNSRDITERRLSCLVHTEREQRLQVLFDSDSALAAFQTADGLVLDANPALLAFLKKEKQEILNRPLVDFLPAEIRPLISQMHLEMAHGAKVQFETKVQFEGEKEKIMKATKTPLMVDGELIGVYCTMQDVTEITTAQRLIKQQAAQLTMVMESINDAFFSIDHEWKLTYLNTEAERLLGISREGALGISFWSLFSEEVDGICHQHYQKAIATGETVQFEVYFEREKLWLEVKAYPFAEGLSVFFADITKRVKADKQLKLMALVARGTDNGVVITDAQGRTEWVNDAFTKQTGYGLDEVRGRVPGSVLQGPETDPVTLSYIQERMQQHRPFSATILNYKKSGKKLWFAMDITPIHNDAGQLTQFVTIQQDITFRKEVEASQAAMTQDLYRQNRDLQQFTYVISHNLRAPLANALGLATVLTKMDKNGEVFATALTHLRQSMVQADDVLKDLNLVLSIRDKKDMQAMEPLALKDVCQQAINNLEEALHECDGKVVLNVEDQLMTRGNRAYLYSIFYNLLSNSIKYRSEERTLQVDIVCCTGAHGGPTITFTDNGSGFDMFKAGSDVFQLYKRFHTNQRGRGIGLFLVKTHVEAMGGKIEVTSEVNFGTRFTIHLDKR</sequence>
<dbReference type="InterPro" id="IPR004358">
    <property type="entry name" value="Sig_transdc_His_kin-like_C"/>
</dbReference>
<evidence type="ECO:0000256" key="3">
    <source>
        <dbReference type="ARBA" id="ARBA00022553"/>
    </source>
</evidence>
<accession>A0ABQ2A5I1</accession>
<evidence type="ECO:0000313" key="10">
    <source>
        <dbReference type="Proteomes" id="UP000637774"/>
    </source>
</evidence>
<dbReference type="InterPro" id="IPR013655">
    <property type="entry name" value="PAS_fold_3"/>
</dbReference>
<evidence type="ECO:0000259" key="8">
    <source>
        <dbReference type="PROSITE" id="PS50113"/>
    </source>
</evidence>
<dbReference type="InterPro" id="IPR036097">
    <property type="entry name" value="HisK_dim/P_sf"/>
</dbReference>
<organism evidence="9 10">
    <name type="scientific">Hymenobacter frigidus</name>
    <dbReference type="NCBI Taxonomy" id="1524095"/>
    <lineage>
        <taxon>Bacteria</taxon>
        <taxon>Pseudomonadati</taxon>
        <taxon>Bacteroidota</taxon>
        <taxon>Cytophagia</taxon>
        <taxon>Cytophagales</taxon>
        <taxon>Hymenobacteraceae</taxon>
        <taxon>Hymenobacter</taxon>
    </lineage>
</organism>
<evidence type="ECO:0000259" key="7">
    <source>
        <dbReference type="PROSITE" id="PS50112"/>
    </source>
</evidence>
<evidence type="ECO:0000256" key="5">
    <source>
        <dbReference type="ARBA" id="ARBA00022777"/>
    </source>
</evidence>
<dbReference type="CDD" id="cd00130">
    <property type="entry name" value="PAS"/>
    <property type="match status" value="5"/>
</dbReference>
<comment type="catalytic activity">
    <reaction evidence="1">
        <text>ATP + protein L-histidine = ADP + protein N-phospho-L-histidine.</text>
        <dbReference type="EC" id="2.7.13.3"/>
    </reaction>
</comment>
<dbReference type="SMART" id="SM00387">
    <property type="entry name" value="HATPase_c"/>
    <property type="match status" value="1"/>
</dbReference>
<dbReference type="CDD" id="cd00082">
    <property type="entry name" value="HisKA"/>
    <property type="match status" value="1"/>
</dbReference>
<dbReference type="Pfam" id="PF08447">
    <property type="entry name" value="PAS_3"/>
    <property type="match status" value="1"/>
</dbReference>
<dbReference type="Gene3D" id="3.30.565.10">
    <property type="entry name" value="Histidine kinase-like ATPase, C-terminal domain"/>
    <property type="match status" value="1"/>
</dbReference>
<keyword evidence="4" id="KW-0808">Transferase</keyword>
<dbReference type="Pfam" id="PF13426">
    <property type="entry name" value="PAS_9"/>
    <property type="match status" value="1"/>
</dbReference>
<dbReference type="InterPro" id="IPR052162">
    <property type="entry name" value="Sensor_kinase/Photoreceptor"/>
</dbReference>
<dbReference type="SUPFAM" id="SSF55874">
    <property type="entry name" value="ATPase domain of HSP90 chaperone/DNA topoisomerase II/histidine kinase"/>
    <property type="match status" value="1"/>
</dbReference>
<evidence type="ECO:0000256" key="4">
    <source>
        <dbReference type="ARBA" id="ARBA00022679"/>
    </source>
</evidence>
<feature type="domain" description="PAS" evidence="7">
    <location>
        <begin position="119"/>
        <end position="189"/>
    </location>
</feature>
<keyword evidence="3" id="KW-0597">Phosphoprotein</keyword>
<proteinExistence type="predicted"/>
<dbReference type="PROSITE" id="PS50113">
    <property type="entry name" value="PAC"/>
    <property type="match status" value="1"/>
</dbReference>
<dbReference type="InterPro" id="IPR000014">
    <property type="entry name" value="PAS"/>
</dbReference>
<keyword evidence="5" id="KW-0418">Kinase</keyword>
<feature type="domain" description="Histidine kinase" evidence="6">
    <location>
        <begin position="624"/>
        <end position="839"/>
    </location>
</feature>
<dbReference type="NCBIfam" id="TIGR00229">
    <property type="entry name" value="sensory_box"/>
    <property type="match status" value="5"/>
</dbReference>
<dbReference type="PROSITE" id="PS50112">
    <property type="entry name" value="PAS"/>
    <property type="match status" value="4"/>
</dbReference>
<dbReference type="InterPro" id="IPR000700">
    <property type="entry name" value="PAS-assoc_C"/>
</dbReference>
<dbReference type="Pfam" id="PF00989">
    <property type="entry name" value="PAS"/>
    <property type="match status" value="1"/>
</dbReference>
<dbReference type="PANTHER" id="PTHR43304:SF1">
    <property type="entry name" value="PAC DOMAIN-CONTAINING PROTEIN"/>
    <property type="match status" value="1"/>
</dbReference>
<dbReference type="InterPro" id="IPR013656">
    <property type="entry name" value="PAS_4"/>
</dbReference>
<dbReference type="SMART" id="SM00086">
    <property type="entry name" value="PAC"/>
    <property type="match status" value="3"/>
</dbReference>
<feature type="domain" description="PAS" evidence="7">
    <location>
        <begin position="480"/>
        <end position="551"/>
    </location>
</feature>
<dbReference type="Pfam" id="PF08448">
    <property type="entry name" value="PAS_4"/>
    <property type="match status" value="2"/>
</dbReference>
<dbReference type="InterPro" id="IPR005467">
    <property type="entry name" value="His_kinase_dom"/>
</dbReference>
<dbReference type="Pfam" id="PF02518">
    <property type="entry name" value="HATPase_c"/>
    <property type="match status" value="1"/>
</dbReference>